<protein>
    <submittedName>
        <fullName evidence="1">Uncharacterized protein</fullName>
    </submittedName>
</protein>
<organism evidence="1 2">
    <name type="scientific">Photorhabdus luminescens subsp. mexicana</name>
    <dbReference type="NCBI Taxonomy" id="2100167"/>
    <lineage>
        <taxon>Bacteria</taxon>
        <taxon>Pseudomonadati</taxon>
        <taxon>Pseudomonadota</taxon>
        <taxon>Gammaproteobacteria</taxon>
        <taxon>Enterobacterales</taxon>
        <taxon>Morganellaceae</taxon>
        <taxon>Photorhabdus</taxon>
    </lineage>
</organism>
<comment type="caution">
    <text evidence="1">The sequence shown here is derived from an EMBL/GenBank/DDBJ whole genome shotgun (WGS) entry which is preliminary data.</text>
</comment>
<sequence>MLSNVLFWILEYLKSLVVLGNVGSRIKYISECPKKALQLRGMTPIKYFMVIENLLVQRQISQSIIIDWLNDR</sequence>
<evidence type="ECO:0000313" key="1">
    <source>
        <dbReference type="EMBL" id="TDB55636.1"/>
    </source>
</evidence>
<name>A0A4R4JNP4_PHOLU</name>
<evidence type="ECO:0000313" key="2">
    <source>
        <dbReference type="Proteomes" id="UP000295550"/>
    </source>
</evidence>
<proteinExistence type="predicted"/>
<reference evidence="1 2" key="1">
    <citation type="journal article" date="2019" name="Int. J. Syst. Evol. Microbiol.">
        <title>Photorhabdus khanii subsp. guanajuatensis subsp. nov., isolated from Heterorhabditis atacamensis, and Photorhabdus luminescens subsp. mexicana subsp. nov., isolated from Heterorhabditis mexicana entomopathogenic nematodes.</title>
        <authorList>
            <person name="Machado R.A.R."/>
            <person name="Bruno P."/>
            <person name="Arce C.C.M."/>
            <person name="Liechti N."/>
            <person name="Kohler A."/>
            <person name="Bernal J."/>
            <person name="Bruggmann R."/>
            <person name="Turlings T.C.J."/>
        </authorList>
    </citation>
    <scope>NUCLEOTIDE SEQUENCE [LARGE SCALE GENOMIC DNA]</scope>
    <source>
        <strain evidence="1 2">MEX47-22</strain>
    </source>
</reference>
<dbReference type="Proteomes" id="UP000295550">
    <property type="component" value="Unassembled WGS sequence"/>
</dbReference>
<dbReference type="EMBL" id="PUJX01000003">
    <property type="protein sequence ID" value="TDB55636.1"/>
    <property type="molecule type" value="Genomic_DNA"/>
</dbReference>
<gene>
    <name evidence="1" type="ORF">C5468_03150</name>
</gene>
<accession>A0A4R4JNP4</accession>
<dbReference type="AlphaFoldDB" id="A0A4R4JNP4"/>